<dbReference type="PANTHER" id="PTHR12910:SF2">
    <property type="entry name" value="NADH DEHYDROGENASE [UBIQUINONE] 1 ALPHA SUBCOMPLEX SUBUNIT 12"/>
    <property type="match status" value="1"/>
</dbReference>
<dbReference type="EMBL" id="BJZO01000029">
    <property type="protein sequence ID" value="GEO81230.1"/>
    <property type="molecule type" value="Genomic_DNA"/>
</dbReference>
<dbReference type="GO" id="GO:0045271">
    <property type="term" value="C:respiratory chain complex I"/>
    <property type="evidence" value="ECO:0007669"/>
    <property type="project" value="InterPro"/>
</dbReference>
<evidence type="ECO:0000313" key="2">
    <source>
        <dbReference type="EMBL" id="GEO81230.1"/>
    </source>
</evidence>
<name>A0A512H766_9PROT</name>
<keyword evidence="3" id="KW-1185">Reference proteome</keyword>
<comment type="caution">
    <text evidence="2">The sequence shown here is derived from an EMBL/GenBank/DDBJ whole genome shotgun (WGS) entry which is preliminary data.</text>
</comment>
<evidence type="ECO:0000313" key="3">
    <source>
        <dbReference type="Proteomes" id="UP000321567"/>
    </source>
</evidence>
<keyword evidence="2" id="KW-0830">Ubiquinone</keyword>
<dbReference type="Proteomes" id="UP000321567">
    <property type="component" value="Unassembled WGS sequence"/>
</dbReference>
<feature type="region of interest" description="Disordered" evidence="1">
    <location>
        <begin position="80"/>
        <end position="116"/>
    </location>
</feature>
<dbReference type="AlphaFoldDB" id="A0A512H766"/>
<evidence type="ECO:0000256" key="1">
    <source>
        <dbReference type="SAM" id="MobiDB-lite"/>
    </source>
</evidence>
<dbReference type="PANTHER" id="PTHR12910">
    <property type="entry name" value="NADH-UBIQUINONE OXIDOREDUCTASE SUBUNIT B17.2"/>
    <property type="match status" value="1"/>
</dbReference>
<dbReference type="GO" id="GO:0006979">
    <property type="term" value="P:response to oxidative stress"/>
    <property type="evidence" value="ECO:0007669"/>
    <property type="project" value="TreeGrafter"/>
</dbReference>
<dbReference type="OrthoDB" id="9795340at2"/>
<proteinExistence type="predicted"/>
<protein>
    <submittedName>
        <fullName evidence="2">NADH:ubiquinone oxidoreductase subunit NDUFA12</fullName>
    </submittedName>
</protein>
<dbReference type="RefSeq" id="WP_147163270.1">
    <property type="nucleotide sequence ID" value="NZ_BJZO01000029.1"/>
</dbReference>
<dbReference type="NCBIfam" id="NF006040">
    <property type="entry name" value="PRK08183.1"/>
    <property type="match status" value="1"/>
</dbReference>
<gene>
    <name evidence="2" type="ORF">ROR02_13610</name>
</gene>
<sequence>MNIGTRLYTRLNGELVGEDAHGNRYYQSREAKTAPLYRRKRWVVYKGRVEASKVPAEWHGWLHYTCDAPLDGGARAWVQPHLPNLTGTPAASVPAGDERRGGQRPAATGDYQAWRP</sequence>
<dbReference type="Pfam" id="PF05071">
    <property type="entry name" value="NDUFA12"/>
    <property type="match status" value="1"/>
</dbReference>
<accession>A0A512H766</accession>
<dbReference type="InterPro" id="IPR007763">
    <property type="entry name" value="NDUFA12"/>
</dbReference>
<organism evidence="2 3">
    <name type="scientific">Pararhodospirillum oryzae</name>
    <dbReference type="NCBI Taxonomy" id="478448"/>
    <lineage>
        <taxon>Bacteria</taxon>
        <taxon>Pseudomonadati</taxon>
        <taxon>Pseudomonadota</taxon>
        <taxon>Alphaproteobacteria</taxon>
        <taxon>Rhodospirillales</taxon>
        <taxon>Rhodospirillaceae</taxon>
        <taxon>Pararhodospirillum</taxon>
    </lineage>
</organism>
<reference evidence="2 3" key="1">
    <citation type="submission" date="2019-07" db="EMBL/GenBank/DDBJ databases">
        <title>Whole genome shotgun sequence of Rhodospirillum oryzae NBRC 107573.</title>
        <authorList>
            <person name="Hosoyama A."/>
            <person name="Uohara A."/>
            <person name="Ohji S."/>
            <person name="Ichikawa N."/>
        </authorList>
    </citation>
    <scope>NUCLEOTIDE SEQUENCE [LARGE SCALE GENOMIC DNA]</scope>
    <source>
        <strain evidence="2 3">NBRC 107573</strain>
    </source>
</reference>